<keyword evidence="2" id="KW-1185">Reference proteome</keyword>
<proteinExistence type="predicted"/>
<accession>A0A261XT39</accession>
<gene>
    <name evidence="1" type="ORF">BZG36_05464</name>
</gene>
<reference evidence="1 2" key="1">
    <citation type="journal article" date="2017" name="Mycologia">
        <title>Bifiguratus adelaidae, gen. et sp. nov., a new member of Mucoromycotina in endophytic and soil-dwelling habitats.</title>
        <authorList>
            <person name="Torres-Cruz T.J."/>
            <person name="Billingsley Tobias T.L."/>
            <person name="Almatruk M."/>
            <person name="Hesse C."/>
            <person name="Kuske C.R."/>
            <person name="Desiro A."/>
            <person name="Benucci G.M."/>
            <person name="Bonito G."/>
            <person name="Stajich J.E."/>
            <person name="Dunlap C."/>
            <person name="Arnold A.E."/>
            <person name="Porras-Alfaro A."/>
        </authorList>
    </citation>
    <scope>NUCLEOTIDE SEQUENCE [LARGE SCALE GENOMIC DNA]</scope>
    <source>
        <strain evidence="1 2">AZ0501</strain>
    </source>
</reference>
<sequence>ANNQYVTADPAGVDVLSAARTAASTDEFLRWIPQPDGTYLLEAMANKAEVQTTSSGLVNNVNATNGKTASKFKLISASSTTTTPVPASGFLKSVSTGKYVWATTSNTTLLASEAASSTATTWYFDKLAASTNFTTLYDIRSGTTQQVVTDDPNGTTPLAAARSSASGWEQWQFAPSGCHWVISHTVSGLLVKVQPDGTLMAHGNTIDATTTWTIEGSGSTC</sequence>
<dbReference type="SUPFAM" id="SSF50405">
    <property type="entry name" value="Actin-crosslinking proteins"/>
    <property type="match status" value="1"/>
</dbReference>
<dbReference type="Gene3D" id="2.80.10.50">
    <property type="match status" value="2"/>
</dbReference>
<dbReference type="CDD" id="cd00257">
    <property type="entry name" value="beta-trefoil_FSCN-like"/>
    <property type="match status" value="1"/>
</dbReference>
<dbReference type="AlphaFoldDB" id="A0A261XT39"/>
<evidence type="ECO:0008006" key="3">
    <source>
        <dbReference type="Google" id="ProtNLM"/>
    </source>
</evidence>
<comment type="caution">
    <text evidence="1">The sequence shown here is derived from an EMBL/GenBank/DDBJ whole genome shotgun (WGS) entry which is preliminary data.</text>
</comment>
<name>A0A261XT39_9FUNG</name>
<feature type="non-terminal residue" evidence="1">
    <location>
        <position position="1"/>
    </location>
</feature>
<dbReference type="InterPro" id="IPR008999">
    <property type="entry name" value="Actin-crosslinking"/>
</dbReference>
<evidence type="ECO:0000313" key="1">
    <source>
        <dbReference type="EMBL" id="OZJ01520.1"/>
    </source>
</evidence>
<protein>
    <recommendedName>
        <fullName evidence="3">Ricin B lectin domain-containing protein</fullName>
    </recommendedName>
</protein>
<dbReference type="EMBL" id="MVBO01000320">
    <property type="protein sequence ID" value="OZJ01520.1"/>
    <property type="molecule type" value="Genomic_DNA"/>
</dbReference>
<organism evidence="1 2">
    <name type="scientific">Bifiguratus adelaidae</name>
    <dbReference type="NCBI Taxonomy" id="1938954"/>
    <lineage>
        <taxon>Eukaryota</taxon>
        <taxon>Fungi</taxon>
        <taxon>Fungi incertae sedis</taxon>
        <taxon>Mucoromycota</taxon>
        <taxon>Mucoromycotina</taxon>
        <taxon>Endogonomycetes</taxon>
        <taxon>Endogonales</taxon>
        <taxon>Endogonales incertae sedis</taxon>
        <taxon>Bifiguratus</taxon>
    </lineage>
</organism>
<evidence type="ECO:0000313" key="2">
    <source>
        <dbReference type="Proteomes" id="UP000242875"/>
    </source>
</evidence>
<dbReference type="Proteomes" id="UP000242875">
    <property type="component" value="Unassembled WGS sequence"/>
</dbReference>